<feature type="chain" id="PRO_5039214973" evidence="15">
    <location>
        <begin position="25"/>
        <end position="1627"/>
    </location>
</feature>
<dbReference type="Gene3D" id="3.50.30.30">
    <property type="match status" value="1"/>
</dbReference>
<evidence type="ECO:0000259" key="17">
    <source>
        <dbReference type="Pfam" id="PF02225"/>
    </source>
</evidence>
<dbReference type="GO" id="GO:0004252">
    <property type="term" value="F:serine-type endopeptidase activity"/>
    <property type="evidence" value="ECO:0007669"/>
    <property type="project" value="UniProtKB-UniRule"/>
</dbReference>
<dbReference type="CDD" id="cd07475">
    <property type="entry name" value="Peptidases_S8_C5a_Peptidase"/>
    <property type="match status" value="1"/>
</dbReference>
<evidence type="ECO:0000256" key="13">
    <source>
        <dbReference type="PROSITE-ProRule" id="PRU01240"/>
    </source>
</evidence>
<dbReference type="RefSeq" id="WP_151699030.1">
    <property type="nucleotide sequence ID" value="NZ_CP031223.1"/>
</dbReference>
<evidence type="ECO:0000256" key="15">
    <source>
        <dbReference type="SAM" id="SignalP"/>
    </source>
</evidence>
<evidence type="ECO:0000256" key="10">
    <source>
        <dbReference type="ARBA" id="ARBA00022825"/>
    </source>
</evidence>
<name>A0A5J6SJI8_9BACI</name>
<evidence type="ECO:0000256" key="5">
    <source>
        <dbReference type="ARBA" id="ARBA00022525"/>
    </source>
</evidence>
<feature type="active site" description="Charge relay system" evidence="12 13">
    <location>
        <position position="589"/>
    </location>
</feature>
<evidence type="ECO:0000256" key="9">
    <source>
        <dbReference type="ARBA" id="ARBA00022801"/>
    </source>
</evidence>
<dbReference type="InterPro" id="IPR050131">
    <property type="entry name" value="Peptidase_S8_subtilisin-like"/>
</dbReference>
<protein>
    <submittedName>
        <fullName evidence="20">Lactocepin</fullName>
    </submittedName>
</protein>
<accession>A0A5J6SJI8</accession>
<dbReference type="OrthoDB" id="9798386at2"/>
<evidence type="ECO:0000259" key="18">
    <source>
        <dbReference type="Pfam" id="PF05922"/>
    </source>
</evidence>
<dbReference type="PANTHER" id="PTHR43806">
    <property type="entry name" value="PEPTIDASE S8"/>
    <property type="match status" value="1"/>
</dbReference>
<dbReference type="Proteomes" id="UP000325517">
    <property type="component" value="Chromosome"/>
</dbReference>
<comment type="similarity">
    <text evidence="3 13 14">Belongs to the peptidase S8 family.</text>
</comment>
<evidence type="ECO:0000313" key="21">
    <source>
        <dbReference type="Proteomes" id="UP000325517"/>
    </source>
</evidence>
<feature type="active site" description="Charge relay system" evidence="12 13">
    <location>
        <position position="196"/>
    </location>
</feature>
<sequence>MLKLRRILLMTLVFMLSFSNVAFGMGTVSNAKSKVNLPTLQIQKPEHNIPERLVDPENPDEKVRIIVELTNAPTIEKATKKGVLYKELNSSDRKSLEATVTKEQVDVQSTITQEAPTIEYLENFTTVFNGFSAEVEAKYVDQIASIPGVKAVYESTEYDRPTEKPEMIYSKELVQAQRAWNEYGVKGEGMVVGIIDTGIDPSHKDMILTDNAKGIITKAKVNQLLADGTIEKGQFYTAKVPFGYNYMDGNNQILDLGPDASMHGMHVAGTVGANGNEENGGIKGVAPEAQLLALKVFGNDPGYPSTFGDIYVKAIDDAIKLGVDVLNMSLGSTAGFVDASNPEQQAVKRATDNGVLVAISAGNSDMFGSGTFYPYAENQDYALTGSPSVSYNSFGVASFENSVITAYSFDYHFDKVKSGSALYLLSNDADPMKTLAKPTAIVDAGIGNPQDFVGKDFKGKIALISRGTIDFVSKGKNAQAAGAIGVIVYNNTAGTINMASDPAIKIPYMSALQADGLKLKAALDSGKAVAVSFEGNFVETKNDKAGKMSDFTSWGPTPNLDFKPEITAPGGNIFSTLNDNKYGLMSGTSMAAPHVSGGTALILERVNKEFKLSGFNRVQLAKNLLMNTSKPVEFKKGEFVSPRRQGSGLMQLANALSTDVVVTNKATGEAKVALKEIKDNKISFTLEAKNFSKNEKKYDVKVAVQTDNITKASGVMVTVPNQIGSIVVTDDVSIKTLDKLVIPANSTKTFDVEIDISELEELKEYFTNGFFVDGFVTLTDSNEAITGNVPLTVPFFGFNGKWDEAPIFDYFAWEDMSYWGMTALADEQGNFIDGGGNFDPTRFGFSPNGDGVRDKAIPVFSLFRNAKELKVQVLDSTGKVVRTIRTAKDLTKNYILKSSYRYNTNYGWDGKINNKIAPDGDYFIQLSGVVDFEGANWQSIQFPVKVDTIAPTAEVTFDQETNKVSVSDFKDNEGGTGAEYWELYVNGKLKSSSLSVDINEFVIDTPLINKDRITVKVVDAASNFTEYKFAITSEEETTHPVIFIKSPEFHDAYDTNEVEVNGYVEDDSNIVSVTVNDEEAEFDGVNFSHTLTLEDGVKDIRVAAIDEFGNEMQITRKIFVDTQVPTISVKNNYPSSTTKDTVKVNVNIGDNFDQIRLLVNGDERFSRDLSEPYAMNGFKKDLDLDLSLVDGDNEFIFEVEDLVGHISTQTITIKKTNVVVVNPGGGGGSSYPSQPKVEEIKAETGSTIANTTVKRTTELNGTVKDSVTLIAQNVKDSINKLKEQNQDTARIIISDNEDKVDEVNVEIPKDAVNAFAEGKANLEIFTANGHIYIPQTSMKDFGKDLNFRVVPMKEEAKKNVVEERAKKDTLVQKVVGNKKVNLLGRPMEIETNMQNRSVDLTLPLPKNATQEQLDNLAIFIEHSDGTKELVQGKLVEYEKDTKGIQFTVNKFSTFTILYAEGAAKYFAQHSCDENAKATCLQVNKTTPMYVLENNRLKKVGEAVKGQNLAVKQTISPMLGLGGNIWLERTAAISYETPSKEMIAKNQLPANKRTKQMWKGLELTPGQIGKVTVLQDTVIWESIDKTTKLPRVLKKGEQYRVYRYVPGMYQIGDNQYIVQDSNVVLIKK</sequence>
<dbReference type="Gene3D" id="2.60.40.10">
    <property type="entry name" value="Immunoglobulins"/>
    <property type="match status" value="1"/>
</dbReference>
<feature type="domain" description="Inhibitor I9" evidence="18">
    <location>
        <begin position="96"/>
        <end position="158"/>
    </location>
</feature>
<dbReference type="InterPro" id="IPR034216">
    <property type="entry name" value="C5a_Peptidase"/>
</dbReference>
<dbReference type="GO" id="GO:0005576">
    <property type="term" value="C:extracellular region"/>
    <property type="evidence" value="ECO:0007669"/>
    <property type="project" value="UniProtKB-SubCell"/>
</dbReference>
<dbReference type="InterPro" id="IPR010259">
    <property type="entry name" value="S8pro/Inhibitor_I9"/>
</dbReference>
<dbReference type="PROSITE" id="PS00138">
    <property type="entry name" value="SUBTILASE_SER"/>
    <property type="match status" value="1"/>
</dbReference>
<evidence type="ECO:0000256" key="8">
    <source>
        <dbReference type="ARBA" id="ARBA00022737"/>
    </source>
</evidence>
<dbReference type="GO" id="GO:0006508">
    <property type="term" value="P:proteolysis"/>
    <property type="evidence" value="ECO:0007669"/>
    <property type="project" value="UniProtKB-KW"/>
</dbReference>
<proteinExistence type="inferred from homology"/>
<keyword evidence="7 15" id="KW-0732">Signal</keyword>
<dbReference type="PROSITE" id="PS00136">
    <property type="entry name" value="SUBTILASE_ASP"/>
    <property type="match status" value="1"/>
</dbReference>
<comment type="subcellular location">
    <subcellularLocation>
        <location evidence="2">Secreted</location>
    </subcellularLocation>
</comment>
<keyword evidence="21" id="KW-1185">Reference proteome</keyword>
<evidence type="ECO:0000259" key="16">
    <source>
        <dbReference type="Pfam" id="PF00082"/>
    </source>
</evidence>
<dbReference type="KEGG" id="psyo:PB01_04215"/>
<dbReference type="InterPro" id="IPR046450">
    <property type="entry name" value="PA_dom_sf"/>
</dbReference>
<dbReference type="Gene3D" id="3.40.50.200">
    <property type="entry name" value="Peptidase S8/S53 domain"/>
    <property type="match status" value="1"/>
</dbReference>
<dbReference type="GO" id="GO:0016020">
    <property type="term" value="C:membrane"/>
    <property type="evidence" value="ECO:0007669"/>
    <property type="project" value="InterPro"/>
</dbReference>
<gene>
    <name evidence="20" type="ORF">PB01_04215</name>
</gene>
<dbReference type="EMBL" id="CP031223">
    <property type="protein sequence ID" value="QFF98085.1"/>
    <property type="molecule type" value="Genomic_DNA"/>
</dbReference>
<dbReference type="PROSITE" id="PS00137">
    <property type="entry name" value="SUBTILASE_HIS"/>
    <property type="match status" value="1"/>
</dbReference>
<feature type="active site" description="Charge relay system" evidence="12 13">
    <location>
        <position position="263"/>
    </location>
</feature>
<evidence type="ECO:0000256" key="7">
    <source>
        <dbReference type="ARBA" id="ARBA00022729"/>
    </source>
</evidence>
<dbReference type="Pfam" id="PF00082">
    <property type="entry name" value="Peptidase_S8"/>
    <property type="match status" value="1"/>
</dbReference>
<evidence type="ECO:0000256" key="3">
    <source>
        <dbReference type="ARBA" id="ARBA00011073"/>
    </source>
</evidence>
<keyword evidence="11" id="KW-0106">Calcium</keyword>
<dbReference type="Pfam" id="PF06280">
    <property type="entry name" value="fn3_5"/>
    <property type="match status" value="1"/>
</dbReference>
<evidence type="ECO:0000256" key="1">
    <source>
        <dbReference type="ARBA" id="ARBA00001913"/>
    </source>
</evidence>
<feature type="domain" description="Peptidase S8/S53" evidence="16">
    <location>
        <begin position="187"/>
        <end position="648"/>
    </location>
</feature>
<dbReference type="InterPro" id="IPR036852">
    <property type="entry name" value="Peptidase_S8/S53_dom_sf"/>
</dbReference>
<dbReference type="SUPFAM" id="SSF52743">
    <property type="entry name" value="Subtilisin-like"/>
    <property type="match status" value="1"/>
</dbReference>
<dbReference type="PRINTS" id="PR00723">
    <property type="entry name" value="SUBTILISIN"/>
</dbReference>
<dbReference type="InterPro" id="IPR022398">
    <property type="entry name" value="Peptidase_S8_His-AS"/>
</dbReference>
<comment type="cofactor">
    <cofactor evidence="1">
        <name>Ca(2+)</name>
        <dbReference type="ChEBI" id="CHEBI:29108"/>
    </cofactor>
</comment>
<keyword evidence="10 13" id="KW-0720">Serine protease</keyword>
<dbReference type="InterPro" id="IPR015500">
    <property type="entry name" value="Peptidase_S8_subtilisin-rel"/>
</dbReference>
<evidence type="ECO:0000256" key="2">
    <source>
        <dbReference type="ARBA" id="ARBA00004613"/>
    </source>
</evidence>
<keyword evidence="8" id="KW-0677">Repeat</keyword>
<dbReference type="InterPro" id="IPR013783">
    <property type="entry name" value="Ig-like_fold"/>
</dbReference>
<keyword evidence="4" id="KW-0134">Cell wall</keyword>
<evidence type="ECO:0000256" key="14">
    <source>
        <dbReference type="RuleBase" id="RU003355"/>
    </source>
</evidence>
<dbReference type="Gene3D" id="2.60.40.4070">
    <property type="match status" value="1"/>
</dbReference>
<evidence type="ECO:0000256" key="4">
    <source>
        <dbReference type="ARBA" id="ARBA00022512"/>
    </source>
</evidence>
<dbReference type="PANTHER" id="PTHR43806:SF11">
    <property type="entry name" value="CEREVISIN-RELATED"/>
    <property type="match status" value="1"/>
</dbReference>
<dbReference type="InterPro" id="IPR023828">
    <property type="entry name" value="Peptidase_S8_Ser-AS"/>
</dbReference>
<feature type="domain" description="PA" evidence="17">
    <location>
        <begin position="444"/>
        <end position="519"/>
    </location>
</feature>
<evidence type="ECO:0000256" key="12">
    <source>
        <dbReference type="PIRSR" id="PIRSR615500-1"/>
    </source>
</evidence>
<dbReference type="InterPro" id="IPR000209">
    <property type="entry name" value="Peptidase_S8/S53_dom"/>
</dbReference>
<dbReference type="Pfam" id="PF02225">
    <property type="entry name" value="PA"/>
    <property type="match status" value="1"/>
</dbReference>
<keyword evidence="6 13" id="KW-0645">Protease</keyword>
<evidence type="ECO:0000256" key="11">
    <source>
        <dbReference type="ARBA" id="ARBA00022837"/>
    </source>
</evidence>
<evidence type="ECO:0000313" key="20">
    <source>
        <dbReference type="EMBL" id="QFF98085.1"/>
    </source>
</evidence>
<feature type="signal peptide" evidence="15">
    <location>
        <begin position="1"/>
        <end position="24"/>
    </location>
</feature>
<dbReference type="InterPro" id="IPR023827">
    <property type="entry name" value="Peptidase_S8_Asp-AS"/>
</dbReference>
<evidence type="ECO:0000259" key="19">
    <source>
        <dbReference type="Pfam" id="PF06280"/>
    </source>
</evidence>
<keyword evidence="9 13" id="KW-0378">Hydrolase</keyword>
<reference evidence="20 21" key="1">
    <citation type="submission" date="2018-07" db="EMBL/GenBank/DDBJ databases">
        <title>Complete genome sequence of Psychrobacillus sp. PB01, isolated from iceberg, and comparative genome analysis of Psychrobacillus strains.</title>
        <authorList>
            <person name="Lee P.C."/>
        </authorList>
    </citation>
    <scope>NUCLEOTIDE SEQUENCE [LARGE SCALE GENOMIC DNA]</scope>
    <source>
        <strain evidence="20 21">PB01</strain>
    </source>
</reference>
<dbReference type="InterPro" id="IPR010435">
    <property type="entry name" value="C5a/SBT2-like_Fn3"/>
</dbReference>
<feature type="domain" description="C5a peptidase/Subtilisin-like protease SBT2-like Fn3-like" evidence="19">
    <location>
        <begin position="672"/>
        <end position="795"/>
    </location>
</feature>
<dbReference type="InterPro" id="IPR003137">
    <property type="entry name" value="PA_domain"/>
</dbReference>
<dbReference type="Pfam" id="PF05922">
    <property type="entry name" value="Inhibitor_I9"/>
    <property type="match status" value="1"/>
</dbReference>
<organism evidence="20 21">
    <name type="scientific">Psychrobacillus glaciei</name>
    <dbReference type="NCBI Taxonomy" id="2283160"/>
    <lineage>
        <taxon>Bacteria</taxon>
        <taxon>Bacillati</taxon>
        <taxon>Bacillota</taxon>
        <taxon>Bacilli</taxon>
        <taxon>Bacillales</taxon>
        <taxon>Bacillaceae</taxon>
        <taxon>Psychrobacillus</taxon>
    </lineage>
</organism>
<dbReference type="Gene3D" id="2.60.40.1710">
    <property type="entry name" value="Subtilisin-like superfamily"/>
    <property type="match status" value="1"/>
</dbReference>
<evidence type="ECO:0000256" key="6">
    <source>
        <dbReference type="ARBA" id="ARBA00022670"/>
    </source>
</evidence>
<dbReference type="CDD" id="cd02133">
    <property type="entry name" value="PA_C5a_like"/>
    <property type="match status" value="1"/>
</dbReference>
<dbReference type="Pfam" id="PF09136">
    <property type="entry name" value="Glucodextran_B"/>
    <property type="match status" value="1"/>
</dbReference>
<dbReference type="SUPFAM" id="SSF52025">
    <property type="entry name" value="PA domain"/>
    <property type="match status" value="1"/>
</dbReference>
<dbReference type="PROSITE" id="PS51892">
    <property type="entry name" value="SUBTILASE"/>
    <property type="match status" value="1"/>
</dbReference>
<keyword evidence="5" id="KW-0964">Secreted</keyword>